<accession>A0A3M7QTF1</accession>
<dbReference type="EMBL" id="REGN01005229">
    <property type="protein sequence ID" value="RNA14245.1"/>
    <property type="molecule type" value="Genomic_DNA"/>
</dbReference>
<organism evidence="1 2">
    <name type="scientific">Brachionus plicatilis</name>
    <name type="common">Marine rotifer</name>
    <name type="synonym">Brachionus muelleri</name>
    <dbReference type="NCBI Taxonomy" id="10195"/>
    <lineage>
        <taxon>Eukaryota</taxon>
        <taxon>Metazoa</taxon>
        <taxon>Spiralia</taxon>
        <taxon>Gnathifera</taxon>
        <taxon>Rotifera</taxon>
        <taxon>Eurotatoria</taxon>
        <taxon>Monogononta</taxon>
        <taxon>Pseudotrocha</taxon>
        <taxon>Ploima</taxon>
        <taxon>Brachionidae</taxon>
        <taxon>Brachionus</taxon>
    </lineage>
</organism>
<evidence type="ECO:0000313" key="2">
    <source>
        <dbReference type="Proteomes" id="UP000276133"/>
    </source>
</evidence>
<keyword evidence="2" id="KW-1185">Reference proteome</keyword>
<evidence type="ECO:0000313" key="1">
    <source>
        <dbReference type="EMBL" id="RNA14245.1"/>
    </source>
</evidence>
<dbReference type="Proteomes" id="UP000276133">
    <property type="component" value="Unassembled WGS sequence"/>
</dbReference>
<protein>
    <submittedName>
        <fullName evidence="1">Uncharacterized protein</fullName>
    </submittedName>
</protein>
<comment type="caution">
    <text evidence="1">The sequence shown here is derived from an EMBL/GenBank/DDBJ whole genome shotgun (WGS) entry which is preliminary data.</text>
</comment>
<reference evidence="1 2" key="1">
    <citation type="journal article" date="2018" name="Sci. Rep.">
        <title>Genomic signatures of local adaptation to the degree of environmental predictability in rotifers.</title>
        <authorList>
            <person name="Franch-Gras L."/>
            <person name="Hahn C."/>
            <person name="Garcia-Roger E.M."/>
            <person name="Carmona M.J."/>
            <person name="Serra M."/>
            <person name="Gomez A."/>
        </authorList>
    </citation>
    <scope>NUCLEOTIDE SEQUENCE [LARGE SCALE GENOMIC DNA]</scope>
    <source>
        <strain evidence="1">HYR1</strain>
    </source>
</reference>
<name>A0A3M7QTF1_BRAPC</name>
<sequence>MTALRQVETHDAAVRAYESGVDGKVGRASGQRLHVHSPLGCVQTEHFQRSLLGQELNFVNQLIATIIS</sequence>
<dbReference type="AlphaFoldDB" id="A0A3M7QTF1"/>
<proteinExistence type="predicted"/>
<gene>
    <name evidence="1" type="ORF">BpHYR1_029140</name>
</gene>